<dbReference type="Proteomes" id="UP001219355">
    <property type="component" value="Chromosome 3"/>
</dbReference>
<sequence length="383" mass="43168">MPAAPNCGSAIQSSKNTPQSSKSLATNEENRKTKSFRRIYHHLFRLRESKPEIAISEQEKPQASCQALATPNKERSCCLRRIASRTKKRSVPEPTPEVQLDPNLIDEDAFGTNRLLAMCAHTLRPDEVESLQEEEEDHVDIDPPTEEQIASLARRERENPHPLVNNPCIALSIPEPEFEGTGRRFHKTPYRPVDPTLLNPHWTPKPCIRSATERRNSSSLSESWSPEDIAFRNLLRGMLNDDVIAQLVKEDQDEDEEEAGILAVDDESDKEVKATVHILLDGLIDKAVQEVWLQEARVGIEKPEWGCDAPEDNEAELYYEEVKNLGAFKVLEGSGLEEQAVDAVLQRHVEILVELVMANEKGLSEDDLSTARESILSQQDNLF</sequence>
<name>A0AAF0IJH5_9EURO</name>
<keyword evidence="3" id="KW-1185">Reference proteome</keyword>
<organism evidence="2 3">
    <name type="scientific">Emydomyces testavorans</name>
    <dbReference type="NCBI Taxonomy" id="2070801"/>
    <lineage>
        <taxon>Eukaryota</taxon>
        <taxon>Fungi</taxon>
        <taxon>Dikarya</taxon>
        <taxon>Ascomycota</taxon>
        <taxon>Pezizomycotina</taxon>
        <taxon>Eurotiomycetes</taxon>
        <taxon>Eurotiomycetidae</taxon>
        <taxon>Onygenales</taxon>
        <taxon>Nannizziopsiaceae</taxon>
        <taxon>Emydomyces</taxon>
    </lineage>
</organism>
<feature type="region of interest" description="Disordered" evidence="1">
    <location>
        <begin position="1"/>
        <end position="33"/>
    </location>
</feature>
<evidence type="ECO:0000313" key="2">
    <source>
        <dbReference type="EMBL" id="WEW59293.1"/>
    </source>
</evidence>
<dbReference type="AlphaFoldDB" id="A0AAF0IJH5"/>
<evidence type="ECO:0000313" key="3">
    <source>
        <dbReference type="Proteomes" id="UP001219355"/>
    </source>
</evidence>
<proteinExistence type="predicted"/>
<accession>A0AAF0IJH5</accession>
<feature type="compositionally biased region" description="Polar residues" evidence="1">
    <location>
        <begin position="9"/>
        <end position="27"/>
    </location>
</feature>
<dbReference type="EMBL" id="CP120629">
    <property type="protein sequence ID" value="WEW59293.1"/>
    <property type="molecule type" value="Genomic_DNA"/>
</dbReference>
<reference evidence="2" key="1">
    <citation type="submission" date="2023-03" db="EMBL/GenBank/DDBJ databases">
        <title>Emydomyces testavorans Genome Sequence.</title>
        <authorList>
            <person name="Hoyer L."/>
        </authorList>
    </citation>
    <scope>NUCLEOTIDE SEQUENCE</scope>
    <source>
        <strain evidence="2">16-2883</strain>
    </source>
</reference>
<gene>
    <name evidence="2" type="ORF">PRK78_004762</name>
</gene>
<evidence type="ECO:0000256" key="1">
    <source>
        <dbReference type="SAM" id="MobiDB-lite"/>
    </source>
</evidence>
<protein>
    <submittedName>
        <fullName evidence="2">Uncharacterized protein</fullName>
    </submittedName>
</protein>